<feature type="domain" description="BFD-like [2Fe-2S]-binding" evidence="9">
    <location>
        <begin position="2"/>
        <end position="50"/>
    </location>
</feature>
<organism evidence="10 11">
    <name type="scientific">Methylophilus medardicus</name>
    <dbReference type="NCBI Taxonomy" id="2588534"/>
    <lineage>
        <taxon>Bacteria</taxon>
        <taxon>Pseudomonadati</taxon>
        <taxon>Pseudomonadota</taxon>
        <taxon>Betaproteobacteria</taxon>
        <taxon>Nitrosomonadales</taxon>
        <taxon>Methylophilaceae</taxon>
        <taxon>Methylophilus</taxon>
    </lineage>
</organism>
<reference evidence="11" key="1">
    <citation type="journal article" date="2019" name="ISME J.">
        <title>Evolution in action: habitat transition from sediment to the pelagial leads to genome streamlining in Methylophilaceae.</title>
        <authorList>
            <person name="Salcher M."/>
            <person name="Schaefle D."/>
            <person name="Kaspar M."/>
            <person name="Neuenschwander S.M."/>
            <person name="Ghai R."/>
        </authorList>
    </citation>
    <scope>NUCLEOTIDE SEQUENCE [LARGE SCALE GENOMIC DNA]</scope>
    <source>
        <strain evidence="11">MMS-M-51</strain>
    </source>
</reference>
<comment type="similarity">
    <text evidence="8">Belongs to the Bfd family.</text>
</comment>
<evidence type="ECO:0000256" key="5">
    <source>
        <dbReference type="ARBA" id="ARBA00023004"/>
    </source>
</evidence>
<name>A0A5B8CU36_9PROT</name>
<dbReference type="AlphaFoldDB" id="A0A5B8CU36"/>
<dbReference type="RefSeq" id="WP_140004167.1">
    <property type="nucleotide sequence ID" value="NZ_CP040946.1"/>
</dbReference>
<dbReference type="InterPro" id="IPR007419">
    <property type="entry name" value="BFD-like_2Fe2S-bd_dom"/>
</dbReference>
<dbReference type="KEGG" id="mmec:FIU01_10120"/>
<evidence type="ECO:0000259" key="9">
    <source>
        <dbReference type="Pfam" id="PF04324"/>
    </source>
</evidence>
<gene>
    <name evidence="10" type="ORF">FIU01_10120</name>
</gene>
<evidence type="ECO:0000256" key="7">
    <source>
        <dbReference type="ARBA" id="ARBA00039386"/>
    </source>
</evidence>
<dbReference type="OrthoDB" id="9815350at2"/>
<dbReference type="PANTHER" id="PTHR37424">
    <property type="entry name" value="BACTERIOFERRITIN-ASSOCIATED FERREDOXIN"/>
    <property type="match status" value="1"/>
</dbReference>
<keyword evidence="3" id="KW-0479">Metal-binding</keyword>
<sequence>MYVCVCNAVTERQVHEAVRQGAKTVKHLKDQLGVGAECGKCVSCAKACLKEAHAEQHPGLVRKMIQLTPVQLGAA</sequence>
<keyword evidence="6" id="KW-0411">Iron-sulfur</keyword>
<keyword evidence="11" id="KW-1185">Reference proteome</keyword>
<protein>
    <recommendedName>
        <fullName evidence="7">Bacterioferritin-associated ferredoxin</fullName>
    </recommendedName>
</protein>
<evidence type="ECO:0000256" key="1">
    <source>
        <dbReference type="ARBA" id="ARBA00022448"/>
    </source>
</evidence>
<evidence type="ECO:0000256" key="8">
    <source>
        <dbReference type="ARBA" id="ARBA00046332"/>
    </source>
</evidence>
<keyword evidence="4" id="KW-0249">Electron transport</keyword>
<evidence type="ECO:0000256" key="6">
    <source>
        <dbReference type="ARBA" id="ARBA00023014"/>
    </source>
</evidence>
<keyword evidence="1" id="KW-0813">Transport</keyword>
<accession>A0A5B8CU36</accession>
<evidence type="ECO:0000313" key="10">
    <source>
        <dbReference type="EMBL" id="QDC44838.1"/>
    </source>
</evidence>
<keyword evidence="2" id="KW-0001">2Fe-2S</keyword>
<dbReference type="Pfam" id="PF04324">
    <property type="entry name" value="Fer2_BFD"/>
    <property type="match status" value="1"/>
</dbReference>
<dbReference type="GO" id="GO:0051537">
    <property type="term" value="F:2 iron, 2 sulfur cluster binding"/>
    <property type="evidence" value="ECO:0007669"/>
    <property type="project" value="UniProtKB-KW"/>
</dbReference>
<evidence type="ECO:0000256" key="2">
    <source>
        <dbReference type="ARBA" id="ARBA00022714"/>
    </source>
</evidence>
<proteinExistence type="inferred from homology"/>
<evidence type="ECO:0000256" key="4">
    <source>
        <dbReference type="ARBA" id="ARBA00022982"/>
    </source>
</evidence>
<dbReference type="PANTHER" id="PTHR37424:SF1">
    <property type="entry name" value="BACTERIOFERRITIN-ASSOCIATED FERREDOXIN"/>
    <property type="match status" value="1"/>
</dbReference>
<dbReference type="Gene3D" id="1.10.10.1100">
    <property type="entry name" value="BFD-like [2Fe-2S]-binding domain"/>
    <property type="match status" value="1"/>
</dbReference>
<dbReference type="GO" id="GO:0046872">
    <property type="term" value="F:metal ion binding"/>
    <property type="evidence" value="ECO:0007669"/>
    <property type="project" value="UniProtKB-KW"/>
</dbReference>
<evidence type="ECO:0000313" key="11">
    <source>
        <dbReference type="Proteomes" id="UP000311008"/>
    </source>
</evidence>
<evidence type="ECO:0000256" key="3">
    <source>
        <dbReference type="ARBA" id="ARBA00022723"/>
    </source>
</evidence>
<dbReference type="InterPro" id="IPR041854">
    <property type="entry name" value="BFD-like_2Fe2S-bd_dom_sf"/>
</dbReference>
<dbReference type="InterPro" id="IPR052371">
    <property type="entry name" value="BFD-associated_ferredoxin"/>
</dbReference>
<dbReference type="Proteomes" id="UP000311008">
    <property type="component" value="Chromosome"/>
</dbReference>
<dbReference type="EMBL" id="CP040946">
    <property type="protein sequence ID" value="QDC44838.1"/>
    <property type="molecule type" value="Genomic_DNA"/>
</dbReference>
<keyword evidence="5" id="KW-0408">Iron</keyword>